<dbReference type="PIRSF" id="PIRSF006066">
    <property type="entry name" value="HI0050"/>
    <property type="match status" value="1"/>
</dbReference>
<dbReference type="OrthoDB" id="7912553at2"/>
<dbReference type="AlphaFoldDB" id="A0A4R3P3X1"/>
<feature type="transmembrane region" description="Helical" evidence="7">
    <location>
        <begin position="168"/>
        <end position="193"/>
    </location>
</feature>
<evidence type="ECO:0000256" key="1">
    <source>
        <dbReference type="ARBA" id="ARBA00004429"/>
    </source>
</evidence>
<feature type="transmembrane region" description="Helical" evidence="7">
    <location>
        <begin position="54"/>
        <end position="74"/>
    </location>
</feature>
<keyword evidence="5 7" id="KW-1133">Transmembrane helix</keyword>
<comment type="caution">
    <text evidence="9">The sequence shown here is derived from an EMBL/GenBank/DDBJ whole genome shotgun (WGS) entry which is preliminary data.</text>
</comment>
<sequence>MLSLFLPLFLVFLFLGLPILFALIAAPALLLWFNGQERDIVLLYRNIYNGMDSFPLMAVPFFMLAGELMNRAGITERLVEFSQAIIGHFRAGLAHVNVFSSMLFAGLSGSAVADVSALGAMMIPAMEKQGYSRRFAAAITAASAIIGPIIPPSGIMIIYAYVMGESVAALFLAGIVPGVLIGVSLMVLVRLMADREGLPLATPRSDWKTRRQASLRAFWPLLTPVIILGGILGGVFTPTEASAIAVGYAFFIGFFVLRTLSVRDVPAILTRAALSSSVVLLLVGAAMAFKTVASLAHTPEMLAGFMLGLTDNPLLLLLLINVLLLVVGMFLDAGPAIIILGPILGPIFLDMGVDPVHFAIIMAVNLTVGLLTPPMGLVLFVTSSVSRLSVESVARAVLPFLAVEVAVIFLITYVPAISLTLPRMFGFLN</sequence>
<evidence type="ECO:0000313" key="10">
    <source>
        <dbReference type="Proteomes" id="UP000295097"/>
    </source>
</evidence>
<feature type="transmembrane region" description="Helical" evidence="7">
    <location>
        <begin position="356"/>
        <end position="380"/>
    </location>
</feature>
<dbReference type="PANTHER" id="PTHR33362:SF3">
    <property type="entry name" value="SIALIC ACID TRAP TRANSPORTER PERMEASE PROTEIN SIAT"/>
    <property type="match status" value="1"/>
</dbReference>
<evidence type="ECO:0000256" key="4">
    <source>
        <dbReference type="ARBA" id="ARBA00022692"/>
    </source>
</evidence>
<feature type="transmembrane region" description="Helical" evidence="7">
    <location>
        <begin position="242"/>
        <end position="260"/>
    </location>
</feature>
<dbReference type="GO" id="GO:0005886">
    <property type="term" value="C:plasma membrane"/>
    <property type="evidence" value="ECO:0007669"/>
    <property type="project" value="UniProtKB-SubCell"/>
</dbReference>
<comment type="subcellular location">
    <subcellularLocation>
        <location evidence="1 7">Cell inner membrane</location>
        <topology evidence="1 7">Multi-pass membrane protein</topology>
    </subcellularLocation>
</comment>
<dbReference type="PANTHER" id="PTHR33362">
    <property type="entry name" value="SIALIC ACID TRAP TRANSPORTER PERMEASE PROTEIN SIAT-RELATED"/>
    <property type="match status" value="1"/>
</dbReference>
<dbReference type="InterPro" id="IPR004681">
    <property type="entry name" value="TRAP_DctM"/>
</dbReference>
<feature type="transmembrane region" description="Helical" evidence="7">
    <location>
        <begin position="135"/>
        <end position="162"/>
    </location>
</feature>
<name>A0A4R3P3X1_9HYPH</name>
<feature type="transmembrane region" description="Helical" evidence="7">
    <location>
        <begin position="272"/>
        <end position="296"/>
    </location>
</feature>
<feature type="transmembrane region" description="Helical" evidence="7">
    <location>
        <begin position="316"/>
        <end position="344"/>
    </location>
</feature>
<dbReference type="GO" id="GO:0022857">
    <property type="term" value="F:transmembrane transporter activity"/>
    <property type="evidence" value="ECO:0007669"/>
    <property type="project" value="UniProtKB-UniRule"/>
</dbReference>
<proteinExistence type="inferred from homology"/>
<dbReference type="EMBL" id="SMAR01000004">
    <property type="protein sequence ID" value="TCT42825.1"/>
    <property type="molecule type" value="Genomic_DNA"/>
</dbReference>
<feature type="transmembrane region" description="Helical" evidence="7">
    <location>
        <begin position="400"/>
        <end position="421"/>
    </location>
</feature>
<keyword evidence="7" id="KW-0813">Transport</keyword>
<evidence type="ECO:0000256" key="2">
    <source>
        <dbReference type="ARBA" id="ARBA00022475"/>
    </source>
</evidence>
<dbReference type="RefSeq" id="WP_132308948.1">
    <property type="nucleotide sequence ID" value="NZ_SMAR01000004.1"/>
</dbReference>
<organism evidence="9 10">
    <name type="scientific">Martelella mediterranea</name>
    <dbReference type="NCBI Taxonomy" id="293089"/>
    <lineage>
        <taxon>Bacteria</taxon>
        <taxon>Pseudomonadati</taxon>
        <taxon>Pseudomonadota</taxon>
        <taxon>Alphaproteobacteria</taxon>
        <taxon>Hyphomicrobiales</taxon>
        <taxon>Aurantimonadaceae</taxon>
        <taxon>Martelella</taxon>
    </lineage>
</organism>
<protein>
    <recommendedName>
        <fullName evidence="7">TRAP transporter large permease protein</fullName>
    </recommendedName>
</protein>
<keyword evidence="3 7" id="KW-0997">Cell inner membrane</keyword>
<feature type="transmembrane region" description="Helical" evidence="7">
    <location>
        <begin position="214"/>
        <end position="236"/>
    </location>
</feature>
<comment type="similarity">
    <text evidence="7">Belongs to the TRAP transporter large permease family.</text>
</comment>
<keyword evidence="2" id="KW-1003">Cell membrane</keyword>
<feature type="domain" description="TRAP C4-dicarboxylate transport system permease DctM subunit" evidence="8">
    <location>
        <begin position="8"/>
        <end position="417"/>
    </location>
</feature>
<evidence type="ECO:0000259" key="8">
    <source>
        <dbReference type="Pfam" id="PF06808"/>
    </source>
</evidence>
<comment type="function">
    <text evidence="7">Part of the tripartite ATP-independent periplasmic (TRAP) transport system.</text>
</comment>
<evidence type="ECO:0000313" key="9">
    <source>
        <dbReference type="EMBL" id="TCT42825.1"/>
    </source>
</evidence>
<dbReference type="Proteomes" id="UP000295097">
    <property type="component" value="Unassembled WGS sequence"/>
</dbReference>
<evidence type="ECO:0000256" key="5">
    <source>
        <dbReference type="ARBA" id="ARBA00022989"/>
    </source>
</evidence>
<dbReference type="Pfam" id="PF06808">
    <property type="entry name" value="DctM"/>
    <property type="match status" value="1"/>
</dbReference>
<accession>A0A4R3P3X1</accession>
<reference evidence="9 10" key="1">
    <citation type="submission" date="2019-03" db="EMBL/GenBank/DDBJ databases">
        <title>Freshwater and sediment microbial communities from various areas in North America, analyzing microbe dynamics in response to fracking.</title>
        <authorList>
            <person name="Lamendella R."/>
        </authorList>
    </citation>
    <scope>NUCLEOTIDE SEQUENCE [LARGE SCALE GENOMIC DNA]</scope>
    <source>
        <strain evidence="9 10">175.2</strain>
    </source>
</reference>
<keyword evidence="10" id="KW-1185">Reference proteome</keyword>
<keyword evidence="4 7" id="KW-0812">Transmembrane</keyword>
<evidence type="ECO:0000256" key="7">
    <source>
        <dbReference type="RuleBase" id="RU369079"/>
    </source>
</evidence>
<gene>
    <name evidence="9" type="ORF">EDC90_1004126</name>
</gene>
<keyword evidence="6 7" id="KW-0472">Membrane</keyword>
<feature type="transmembrane region" description="Helical" evidence="7">
    <location>
        <begin position="6"/>
        <end position="33"/>
    </location>
</feature>
<evidence type="ECO:0000256" key="6">
    <source>
        <dbReference type="ARBA" id="ARBA00023136"/>
    </source>
</evidence>
<comment type="subunit">
    <text evidence="7">The complex comprises the extracytoplasmic solute receptor protein and the two transmembrane proteins.</text>
</comment>
<evidence type="ECO:0000256" key="3">
    <source>
        <dbReference type="ARBA" id="ARBA00022519"/>
    </source>
</evidence>
<dbReference type="NCBIfam" id="TIGR00786">
    <property type="entry name" value="dctM"/>
    <property type="match status" value="1"/>
</dbReference>
<dbReference type="InterPro" id="IPR010656">
    <property type="entry name" value="DctM"/>
</dbReference>
<feature type="transmembrane region" description="Helical" evidence="7">
    <location>
        <begin position="102"/>
        <end position="123"/>
    </location>
</feature>